<feature type="region of interest" description="Disordered" evidence="1">
    <location>
        <begin position="311"/>
        <end position="346"/>
    </location>
</feature>
<dbReference type="AlphaFoldDB" id="V5HRW1"/>
<dbReference type="FunFam" id="3.40.50.1010:FF:000168">
    <property type="match status" value="1"/>
</dbReference>
<evidence type="ECO:0000259" key="2">
    <source>
        <dbReference type="SMART" id="SM00670"/>
    </source>
</evidence>
<proteinExistence type="evidence at transcript level"/>
<dbReference type="CDD" id="cd18727">
    <property type="entry name" value="PIN_Swt1-like"/>
    <property type="match status" value="1"/>
</dbReference>
<feature type="non-terminal residue" evidence="3">
    <location>
        <position position="1"/>
    </location>
</feature>
<evidence type="ECO:0000256" key="1">
    <source>
        <dbReference type="SAM" id="MobiDB-lite"/>
    </source>
</evidence>
<sequence>GLYLVTDTNLFIHNLDLLRTIASTNVGSEELIVCIPWVVIQELDNIKNRKRDPVWRDAAAAISFIYQALASKNPRVRGQTIAEARTKDDVLPGDILNTNDDHLLHCCLSLKEQGSRVVLVSNDLNLRNKALINHIPSWSAQQVESNLRQRLGSSLGRCSLPEGDSNQEVAQKLVRVPEVQQGREEACSEMCSILRSTLTLVLESELKSAFGDLWLRVVAVKPPWTELTAMECLLKHWIALTGLAFKRTLKPVVENLVSLLKSRHELLDQLDTALGLSIELCSELQLHYFQLAEDVSRLKALRRGLRGQFGELSHQDSPATSGGVPTALREPQRRPLPPRVAIPPPRTSVPLPGTSAAAALPGVPRQVVVAVASPPSPPPSVFPRAQLLLQETWELVNDFCGTLCKSLKRPHGFAFVERPSLLKDRSRFGEVYRQVAHAMGHMDMILKATESRRQQMQGVGSLFVQSLMNLLRLLNPKGEADRVVSGVTEKEMLEFLSDSRYKELVVNGHKQLVILHDTIGDCVLKILSPKKGSPK</sequence>
<name>V5HRW1_IXORI</name>
<feature type="domain" description="PIN" evidence="2">
    <location>
        <begin position="2"/>
        <end position="128"/>
    </location>
</feature>
<dbReference type="EMBL" id="GANP01005786">
    <property type="protein sequence ID" value="JAB78682.1"/>
    <property type="molecule type" value="mRNA"/>
</dbReference>
<dbReference type="PANTHER" id="PTHR16161:SF0">
    <property type="entry name" value="TRANSCRIPTIONAL PROTEIN SWT1"/>
    <property type="match status" value="1"/>
</dbReference>
<accession>V5HRW1</accession>
<dbReference type="InterPro" id="IPR002716">
    <property type="entry name" value="PIN_dom"/>
</dbReference>
<feature type="compositionally biased region" description="Pro residues" evidence="1">
    <location>
        <begin position="334"/>
        <end position="346"/>
    </location>
</feature>
<dbReference type="InterPro" id="IPR052626">
    <property type="entry name" value="SWT1_Regulator"/>
</dbReference>
<dbReference type="GO" id="GO:0005634">
    <property type="term" value="C:nucleus"/>
    <property type="evidence" value="ECO:0007669"/>
    <property type="project" value="TreeGrafter"/>
</dbReference>
<reference evidence="3" key="1">
    <citation type="journal article" date="2015" name="Sci. Rep.">
        <title>Tissue- and time-dependent transcription in Ixodes ricinus salivary glands and midguts when blood feeding on the vertebrate host.</title>
        <authorList>
            <person name="Kotsyfakis M."/>
            <person name="Schwarz A."/>
            <person name="Erhart J."/>
            <person name="Ribeiro J.M."/>
        </authorList>
    </citation>
    <scope>NUCLEOTIDE SEQUENCE</scope>
    <source>
        <tissue evidence="3">Salivary gland and midgut</tissue>
    </source>
</reference>
<dbReference type="Gene3D" id="3.40.50.1010">
    <property type="entry name" value="5'-nuclease"/>
    <property type="match status" value="1"/>
</dbReference>
<dbReference type="Pfam" id="PF13638">
    <property type="entry name" value="PIN_4"/>
    <property type="match status" value="1"/>
</dbReference>
<dbReference type="PANTHER" id="PTHR16161">
    <property type="entry name" value="TRANSCRIPTIONAL PROTEIN SWT1"/>
    <property type="match status" value="1"/>
</dbReference>
<dbReference type="InterPro" id="IPR029060">
    <property type="entry name" value="PIN-like_dom_sf"/>
</dbReference>
<evidence type="ECO:0000313" key="3">
    <source>
        <dbReference type="EMBL" id="JAB78682.1"/>
    </source>
</evidence>
<dbReference type="SUPFAM" id="SSF88723">
    <property type="entry name" value="PIN domain-like"/>
    <property type="match status" value="1"/>
</dbReference>
<protein>
    <submittedName>
        <fullName evidence="3">Putative transcriptional protein swt1</fullName>
    </submittedName>
</protein>
<dbReference type="SMART" id="SM00670">
    <property type="entry name" value="PINc"/>
    <property type="match status" value="1"/>
</dbReference>
<organism evidence="3">
    <name type="scientific">Ixodes ricinus</name>
    <name type="common">Common tick</name>
    <name type="synonym">Acarus ricinus</name>
    <dbReference type="NCBI Taxonomy" id="34613"/>
    <lineage>
        <taxon>Eukaryota</taxon>
        <taxon>Metazoa</taxon>
        <taxon>Ecdysozoa</taxon>
        <taxon>Arthropoda</taxon>
        <taxon>Chelicerata</taxon>
        <taxon>Arachnida</taxon>
        <taxon>Acari</taxon>
        <taxon>Parasitiformes</taxon>
        <taxon>Ixodida</taxon>
        <taxon>Ixodoidea</taxon>
        <taxon>Ixodidae</taxon>
        <taxon>Ixodinae</taxon>
        <taxon>Ixodes</taxon>
    </lineage>
</organism>